<evidence type="ECO:0000313" key="4">
    <source>
        <dbReference type="Proteomes" id="UP000198994"/>
    </source>
</evidence>
<dbReference type="InterPro" id="IPR043129">
    <property type="entry name" value="ATPase_NBD"/>
</dbReference>
<gene>
    <name evidence="3" type="ORF">SAMN04488105_11232</name>
</gene>
<feature type="compositionally biased region" description="Low complexity" evidence="1">
    <location>
        <begin position="448"/>
        <end position="457"/>
    </location>
</feature>
<feature type="compositionally biased region" description="Pro residues" evidence="1">
    <location>
        <begin position="742"/>
        <end position="751"/>
    </location>
</feature>
<feature type="region of interest" description="Disordered" evidence="1">
    <location>
        <begin position="616"/>
        <end position="648"/>
    </location>
</feature>
<feature type="compositionally biased region" description="Pro residues" evidence="1">
    <location>
        <begin position="418"/>
        <end position="434"/>
    </location>
</feature>
<evidence type="ECO:0008006" key="5">
    <source>
        <dbReference type="Google" id="ProtNLM"/>
    </source>
</evidence>
<sequence length="1023" mass="104542">MVPNFALSLSSDGITLLRRAVTGWSPAGDVALDSADLDAELTALRATAEQLSPEGAQVLLILPNEQIRYLDLAAPGDPAQQEAAVQAALDGATPYAVDELVCDWSTDGERLFAAAVARETLEEAAGFVSAHGFVPVGFTAMAPDGAFTGAPFFGAAPGWTGVPPDRLPQPVRIVAAAPVLPWRRGAQTAPRDAAPVAPARPEAEAVPEVSAAPAKLAPTPDAAAETPAPETVPTDPSAERPAPVSETAPTERATRTPATTPATPPTENAAETDTPAPESLPTERAAAAPTPPAAPHKQDAAPSSPRDNAPEPALPGDAAEPAPLPDPDQRVRFAQGVFGPGGNARADTTPAEPGETALTRPLVSAAATGAAPRVADPAGARPDPAPSFSTMRATRDIPEAPAAPVPQAAAPAGAPAPKLRPSPPPEPAADPTPAPRKKPAAPKRARNGAKAAAASAPRPQPAPPPVPQPAPETAAEPRDGLRVAALRRSRNEDPGPPVTASAAGTAAIDPDEERRRMTVFGARRDEQIGGKPRFLGLMLTVVLLLFLAAVAAWASVFLEDGISRFFRPDEPAAAAIATSEAPDDAALGDGVAIADEPEAAADAAETLADEGMDVAALLPPDGDAAPVPTQPLPAEPTGQSPSADEAAARYAATGIWERAPSAPHHPQTDSVDDLYIASVDPKVGQYDAVALPPAGTLNDDVALEPVRLPPGPDVRFDLDENGLVRATPEGAISPDGIRVFTGPPPQIPPQRSPAGPADEAAPIAPTARPEAPASGGEETGSEETGAATSDAASTDTASAEPGNPLAQSRPQPRPGDLVEQAERATLGGNSFAELAGKRPIERPAAISEAAQQQAEAAMAEAIAQQVAATVDTPPEPEAEPEAEADEIVAEVPVGTRLAVASSIQPKNRPRDIDTIVKRTESEPVRTASAATVRAQPAAPRIPQNSSVAGAATVKNQINLRQINLIGVFGTPSSRRALVRLSNGRLQNVKVGDRLDGGRVAAIGDTELQLNKNGRNVVLRMPNG</sequence>
<keyword evidence="2" id="KW-0472">Membrane</keyword>
<dbReference type="Proteomes" id="UP000198994">
    <property type="component" value="Unassembled WGS sequence"/>
</dbReference>
<dbReference type="SUPFAM" id="SSF53067">
    <property type="entry name" value="Actin-like ATPase domain"/>
    <property type="match status" value="1"/>
</dbReference>
<name>A0A1G7I447_9RHOB</name>
<keyword evidence="4" id="KW-1185">Reference proteome</keyword>
<protein>
    <recommendedName>
        <fullName evidence="5">Type IV pilus biogenesis protein PilP</fullName>
    </recommendedName>
</protein>
<evidence type="ECO:0000256" key="2">
    <source>
        <dbReference type="SAM" id="Phobius"/>
    </source>
</evidence>
<accession>A0A1G7I447</accession>
<feature type="compositionally biased region" description="Low complexity" evidence="1">
    <location>
        <begin position="616"/>
        <end position="627"/>
    </location>
</feature>
<feature type="compositionally biased region" description="Low complexity" evidence="1">
    <location>
        <begin position="782"/>
        <end position="799"/>
    </location>
</feature>
<dbReference type="AlphaFoldDB" id="A0A1G7I447"/>
<dbReference type="EMBL" id="FNAV01000012">
    <property type="protein sequence ID" value="SDF07557.1"/>
    <property type="molecule type" value="Genomic_DNA"/>
</dbReference>
<feature type="compositionally biased region" description="Low complexity" evidence="1">
    <location>
        <begin position="189"/>
        <end position="236"/>
    </location>
</feature>
<evidence type="ECO:0000313" key="3">
    <source>
        <dbReference type="EMBL" id="SDF07557.1"/>
    </source>
</evidence>
<dbReference type="OrthoDB" id="7870459at2"/>
<keyword evidence="2" id="KW-0812">Transmembrane</keyword>
<feature type="compositionally biased region" description="Basic residues" evidence="1">
    <location>
        <begin position="435"/>
        <end position="447"/>
    </location>
</feature>
<feature type="compositionally biased region" description="Low complexity" evidence="1">
    <location>
        <begin position="399"/>
        <end position="417"/>
    </location>
</feature>
<feature type="compositionally biased region" description="Low complexity" evidence="1">
    <location>
        <begin position="369"/>
        <end position="382"/>
    </location>
</feature>
<dbReference type="STRING" id="282683.SAMN04488105_11232"/>
<keyword evidence="2" id="KW-1133">Transmembrane helix</keyword>
<feature type="compositionally biased region" description="Pro residues" evidence="1">
    <location>
        <begin position="458"/>
        <end position="470"/>
    </location>
</feature>
<evidence type="ECO:0000256" key="1">
    <source>
        <dbReference type="SAM" id="MobiDB-lite"/>
    </source>
</evidence>
<feature type="transmembrane region" description="Helical" evidence="2">
    <location>
        <begin position="534"/>
        <end position="558"/>
    </location>
</feature>
<feature type="compositionally biased region" description="Low complexity" evidence="1">
    <location>
        <begin position="246"/>
        <end position="277"/>
    </location>
</feature>
<feature type="region of interest" description="Disordered" evidence="1">
    <location>
        <begin position="727"/>
        <end position="818"/>
    </location>
</feature>
<organism evidence="3 4">
    <name type="scientific">Salipiger thiooxidans</name>
    <dbReference type="NCBI Taxonomy" id="282683"/>
    <lineage>
        <taxon>Bacteria</taxon>
        <taxon>Pseudomonadati</taxon>
        <taxon>Pseudomonadota</taxon>
        <taxon>Alphaproteobacteria</taxon>
        <taxon>Rhodobacterales</taxon>
        <taxon>Roseobacteraceae</taxon>
        <taxon>Salipiger</taxon>
    </lineage>
</organism>
<dbReference type="RefSeq" id="WP_131822036.1">
    <property type="nucleotide sequence ID" value="NZ_FNAV01000012.1"/>
</dbReference>
<proteinExistence type="predicted"/>
<feature type="compositionally biased region" description="Low complexity" evidence="1">
    <location>
        <begin position="310"/>
        <end position="321"/>
    </location>
</feature>
<reference evidence="4" key="1">
    <citation type="submission" date="2016-10" db="EMBL/GenBank/DDBJ databases">
        <authorList>
            <person name="Varghese N."/>
            <person name="Submissions S."/>
        </authorList>
    </citation>
    <scope>NUCLEOTIDE SEQUENCE [LARGE SCALE GENOMIC DNA]</scope>
    <source>
        <strain evidence="4">DSM 10146</strain>
    </source>
</reference>
<feature type="region of interest" description="Disordered" evidence="1">
    <location>
        <begin position="185"/>
        <end position="510"/>
    </location>
</feature>